<evidence type="ECO:0000256" key="1">
    <source>
        <dbReference type="ARBA" id="ARBA00022729"/>
    </source>
</evidence>
<dbReference type="OrthoDB" id="8188641at2759"/>
<protein>
    <submittedName>
        <fullName evidence="4">Uncharacterized protein</fullName>
    </submittedName>
</protein>
<feature type="signal peptide" evidence="3">
    <location>
        <begin position="1"/>
        <end position="23"/>
    </location>
</feature>
<keyword evidence="2" id="KW-0325">Glycoprotein</keyword>
<evidence type="ECO:0000256" key="3">
    <source>
        <dbReference type="SAM" id="SignalP"/>
    </source>
</evidence>
<dbReference type="Proteomes" id="UP000054359">
    <property type="component" value="Unassembled WGS sequence"/>
</dbReference>
<dbReference type="AlphaFoldDB" id="A0A087UCE6"/>
<dbReference type="InterPro" id="IPR050975">
    <property type="entry name" value="Sleep_regulator"/>
</dbReference>
<evidence type="ECO:0000313" key="4">
    <source>
        <dbReference type="EMBL" id="KFM75035.1"/>
    </source>
</evidence>
<dbReference type="Pfam" id="PF17064">
    <property type="entry name" value="QVR"/>
    <property type="match status" value="1"/>
</dbReference>
<name>A0A087UCE6_STEMI</name>
<feature type="chain" id="PRO_5001830489" evidence="3">
    <location>
        <begin position="24"/>
        <end position="132"/>
    </location>
</feature>
<dbReference type="EMBL" id="KK119200">
    <property type="protein sequence ID" value="KFM75035.1"/>
    <property type="molecule type" value="Genomic_DNA"/>
</dbReference>
<dbReference type="PANTHER" id="PTHR33562:SF18">
    <property type="entry name" value="BOUDIN-RELATED"/>
    <property type="match status" value="1"/>
</dbReference>
<evidence type="ECO:0000256" key="2">
    <source>
        <dbReference type="ARBA" id="ARBA00023180"/>
    </source>
</evidence>
<proteinExistence type="predicted"/>
<dbReference type="CDD" id="cd23590">
    <property type="entry name" value="TFP_LU_ECD_Bou"/>
    <property type="match status" value="1"/>
</dbReference>
<dbReference type="GO" id="GO:0030431">
    <property type="term" value="P:sleep"/>
    <property type="evidence" value="ECO:0007669"/>
    <property type="project" value="InterPro"/>
</dbReference>
<keyword evidence="1 3" id="KW-0732">Signal</keyword>
<dbReference type="PANTHER" id="PTHR33562">
    <property type="entry name" value="ATILLA, ISOFORM B-RELATED-RELATED"/>
    <property type="match status" value="1"/>
</dbReference>
<dbReference type="GO" id="GO:0032222">
    <property type="term" value="P:regulation of synaptic transmission, cholinergic"/>
    <property type="evidence" value="ECO:0007669"/>
    <property type="project" value="InterPro"/>
</dbReference>
<dbReference type="OMA" id="RMYRACV"/>
<gene>
    <name evidence="4" type="ORF">X975_08902</name>
</gene>
<organism evidence="4 5">
    <name type="scientific">Stegodyphus mimosarum</name>
    <name type="common">African social velvet spider</name>
    <dbReference type="NCBI Taxonomy" id="407821"/>
    <lineage>
        <taxon>Eukaryota</taxon>
        <taxon>Metazoa</taxon>
        <taxon>Ecdysozoa</taxon>
        <taxon>Arthropoda</taxon>
        <taxon>Chelicerata</taxon>
        <taxon>Arachnida</taxon>
        <taxon>Araneae</taxon>
        <taxon>Araneomorphae</taxon>
        <taxon>Entelegynae</taxon>
        <taxon>Eresoidea</taxon>
        <taxon>Eresidae</taxon>
        <taxon>Stegodyphus</taxon>
    </lineage>
</organism>
<sequence length="132" mass="15110">MKNLRHLLLQIFACLIIVRKSSAIYCYQCNSNEETYCAEVFNRDRLALEPNLCDGIHEAKYCIKATGMYEGTIGTRRFCSSRHHGNYCEYVRRPGDEREYRSCVYTCYSDGCNGGTIVSKSVVLIFISCLMS</sequence>
<dbReference type="InterPro" id="IPR031424">
    <property type="entry name" value="QVR-like"/>
</dbReference>
<feature type="non-terminal residue" evidence="4">
    <location>
        <position position="132"/>
    </location>
</feature>
<reference evidence="4 5" key="1">
    <citation type="submission" date="2013-11" db="EMBL/GenBank/DDBJ databases">
        <title>Genome sequencing of Stegodyphus mimosarum.</title>
        <authorList>
            <person name="Bechsgaard J."/>
        </authorList>
    </citation>
    <scope>NUCLEOTIDE SEQUENCE [LARGE SCALE GENOMIC DNA]</scope>
</reference>
<keyword evidence="5" id="KW-1185">Reference proteome</keyword>
<accession>A0A087UCE6</accession>
<evidence type="ECO:0000313" key="5">
    <source>
        <dbReference type="Proteomes" id="UP000054359"/>
    </source>
</evidence>
<dbReference type="STRING" id="407821.A0A087UCE6"/>